<dbReference type="Gene3D" id="3.40.50.720">
    <property type="entry name" value="NAD(P)-binding Rossmann-like Domain"/>
    <property type="match status" value="2"/>
</dbReference>
<sequence>MQVVMETSIVFLAVLLLLIAVFIARKLKIDKSYNALYVLITGCDTGFGRELAYRLDKLGFNVIATCLTDAGAKILSQTTSENLHTVMLDVTKLDQIVNLHEKCLDVNLFGMTEMNRQFLPLLRNSRGRIINMVSMAGRMAVPSMTREVRCQGVSVHVIEPGIFDTKLLIKNADFEDAISSTFQQVDEKRQEYYGFNFPATEGTRLTIFRHRASSSRTYQVVDAYVDALTARFPKTRYVVGLDAWACTLFMKLPEWIIDTVVSKFGTYPAGVKKD</sequence>
<dbReference type="SUPFAM" id="SSF51735">
    <property type="entry name" value="NAD(P)-binding Rossmann-fold domains"/>
    <property type="match status" value="1"/>
</dbReference>
<accession>A0ABQ9FA18</accession>
<dbReference type="Proteomes" id="UP001217089">
    <property type="component" value="Unassembled WGS sequence"/>
</dbReference>
<organism evidence="1 2">
    <name type="scientific">Tegillarca granosa</name>
    <name type="common">Malaysian cockle</name>
    <name type="synonym">Anadara granosa</name>
    <dbReference type="NCBI Taxonomy" id="220873"/>
    <lineage>
        <taxon>Eukaryota</taxon>
        <taxon>Metazoa</taxon>
        <taxon>Spiralia</taxon>
        <taxon>Lophotrochozoa</taxon>
        <taxon>Mollusca</taxon>
        <taxon>Bivalvia</taxon>
        <taxon>Autobranchia</taxon>
        <taxon>Pteriomorphia</taxon>
        <taxon>Arcoida</taxon>
        <taxon>Arcoidea</taxon>
        <taxon>Arcidae</taxon>
        <taxon>Tegillarca</taxon>
    </lineage>
</organism>
<dbReference type="PANTHER" id="PTHR43313:SF1">
    <property type="entry name" value="3BETA-HYDROXYSTEROID DEHYDROGENASE DHS-16"/>
    <property type="match status" value="1"/>
</dbReference>
<gene>
    <name evidence="1" type="ORF">KUTeg_008727</name>
</gene>
<dbReference type="InterPro" id="IPR002347">
    <property type="entry name" value="SDR_fam"/>
</dbReference>
<reference evidence="1 2" key="1">
    <citation type="submission" date="2022-12" db="EMBL/GenBank/DDBJ databases">
        <title>Chromosome-level genome of Tegillarca granosa.</title>
        <authorList>
            <person name="Kim J."/>
        </authorList>
    </citation>
    <scope>NUCLEOTIDE SEQUENCE [LARGE SCALE GENOMIC DNA]</scope>
    <source>
        <strain evidence="1">Teg-2019</strain>
        <tissue evidence="1">Adductor muscle</tissue>
    </source>
</reference>
<name>A0ABQ9FA18_TEGGR</name>
<evidence type="ECO:0000313" key="2">
    <source>
        <dbReference type="Proteomes" id="UP001217089"/>
    </source>
</evidence>
<comment type="caution">
    <text evidence="1">The sequence shown here is derived from an EMBL/GenBank/DDBJ whole genome shotgun (WGS) entry which is preliminary data.</text>
</comment>
<proteinExistence type="predicted"/>
<dbReference type="Pfam" id="PF00106">
    <property type="entry name" value="adh_short"/>
    <property type="match status" value="1"/>
</dbReference>
<dbReference type="PANTHER" id="PTHR43313">
    <property type="entry name" value="SHORT-CHAIN DEHYDROGENASE/REDUCTASE FAMILY 9C"/>
    <property type="match status" value="1"/>
</dbReference>
<dbReference type="PRINTS" id="PR00081">
    <property type="entry name" value="GDHRDH"/>
</dbReference>
<protein>
    <submittedName>
        <fullName evidence="1">Uncharacterized protein</fullName>
    </submittedName>
</protein>
<dbReference type="InterPro" id="IPR036291">
    <property type="entry name" value="NAD(P)-bd_dom_sf"/>
</dbReference>
<dbReference type="EMBL" id="JARBDR010000342">
    <property type="protein sequence ID" value="KAJ8314166.1"/>
    <property type="molecule type" value="Genomic_DNA"/>
</dbReference>
<keyword evidence="2" id="KW-1185">Reference proteome</keyword>
<evidence type="ECO:0000313" key="1">
    <source>
        <dbReference type="EMBL" id="KAJ8314166.1"/>
    </source>
</evidence>